<dbReference type="AlphaFoldDB" id="A0A1C1CN87"/>
<dbReference type="PANTHER" id="PTHR15020">
    <property type="entry name" value="FLAVIN REDUCTASE-RELATED"/>
    <property type="match status" value="1"/>
</dbReference>
<evidence type="ECO:0000256" key="1">
    <source>
        <dbReference type="ARBA" id="ARBA00023002"/>
    </source>
</evidence>
<evidence type="ECO:0000313" key="6">
    <source>
        <dbReference type="Proteomes" id="UP000094526"/>
    </source>
</evidence>
<dbReference type="InterPro" id="IPR016040">
    <property type="entry name" value="NAD(P)-bd_dom"/>
</dbReference>
<dbReference type="VEuPathDB" id="FungiDB:G647_08897"/>
<dbReference type="Gene3D" id="3.40.50.720">
    <property type="entry name" value="NAD(P)-binding Rossmann-like Domain"/>
    <property type="match status" value="1"/>
</dbReference>
<comment type="similarity">
    <text evidence="3">Belongs to the avfA family.</text>
</comment>
<comment type="caution">
    <text evidence="5">The sequence shown here is derived from an EMBL/GenBank/DDBJ whole genome shotgun (WGS) entry which is preliminary data.</text>
</comment>
<feature type="domain" description="NAD(P)-binding" evidence="4">
    <location>
        <begin position="14"/>
        <end position="218"/>
    </location>
</feature>
<dbReference type="Proteomes" id="UP000094526">
    <property type="component" value="Unassembled WGS sequence"/>
</dbReference>
<sequence length="268" mass="29600">MATLPSITSYAVLGSTGNCGSALVQNLLELRNVKVNAYCRQRSKLYRLIPATIDNKRVEVFEGSIADVDLIGDCIRDCKTVFMVVTTNDNIPGCRVSEDLAHSVIAALEKAKKTGPPGLVMPKLVLLSSATIDDHLARRMPWWFRPVMLTAASYLYDDLRRTEEFLRAQSDWVSTVFIKPGGLSIDVRRGHKLSLDEEDTFISYYDLAGAMMEAADDPEGRYDMKNVGVKNAGKGAKFPSGTPRTILMGVLRHYFPSLHPYLPSGGPQ</sequence>
<proteinExistence type="inferred from homology"/>
<organism evidence="5 6">
    <name type="scientific">Cladophialophora carrionii</name>
    <dbReference type="NCBI Taxonomy" id="86049"/>
    <lineage>
        <taxon>Eukaryota</taxon>
        <taxon>Fungi</taxon>
        <taxon>Dikarya</taxon>
        <taxon>Ascomycota</taxon>
        <taxon>Pezizomycotina</taxon>
        <taxon>Eurotiomycetes</taxon>
        <taxon>Chaetothyriomycetidae</taxon>
        <taxon>Chaetothyriales</taxon>
        <taxon>Herpotrichiellaceae</taxon>
        <taxon>Cladophialophora</taxon>
    </lineage>
</organism>
<evidence type="ECO:0000259" key="4">
    <source>
        <dbReference type="Pfam" id="PF13460"/>
    </source>
</evidence>
<evidence type="ECO:0000256" key="2">
    <source>
        <dbReference type="ARBA" id="ARBA00023033"/>
    </source>
</evidence>
<dbReference type="EMBL" id="LGRB01000010">
    <property type="protein sequence ID" value="OCT49988.1"/>
    <property type="molecule type" value="Genomic_DNA"/>
</dbReference>
<dbReference type="InterPro" id="IPR036291">
    <property type="entry name" value="NAD(P)-bd_dom_sf"/>
</dbReference>
<dbReference type="OrthoDB" id="10254221at2759"/>
<reference evidence="6" key="1">
    <citation type="submission" date="2015-07" db="EMBL/GenBank/DDBJ databases">
        <authorList>
            <person name="Teixeira M.M."/>
            <person name="Souza R.C."/>
            <person name="Almeida L.G."/>
            <person name="Vicente V.A."/>
            <person name="de Hoog S."/>
            <person name="Bocca A.L."/>
            <person name="de Almeida S.R."/>
            <person name="Vasconcelos A.T."/>
            <person name="Felipe M.S."/>
        </authorList>
    </citation>
    <scope>NUCLEOTIDE SEQUENCE [LARGE SCALE GENOMIC DNA]</scope>
    <source>
        <strain evidence="6">KSF</strain>
    </source>
</reference>
<dbReference type="STRING" id="86049.A0A1C1CN87"/>
<gene>
    <name evidence="5" type="primary">aflX</name>
    <name evidence="5" type="ORF">CLCR_07512</name>
</gene>
<protein>
    <submittedName>
        <fullName evidence="5">Oxidoreductase AflX</fullName>
    </submittedName>
</protein>
<dbReference type="PANTHER" id="PTHR15020:SF37">
    <property type="entry name" value="OXIDOREDUCTASE MDPK"/>
    <property type="match status" value="1"/>
</dbReference>
<keyword evidence="2" id="KW-0503">Monooxygenase</keyword>
<name>A0A1C1CN87_9EURO</name>
<accession>A0A1C1CN87</accession>
<evidence type="ECO:0000313" key="5">
    <source>
        <dbReference type="EMBL" id="OCT49988.1"/>
    </source>
</evidence>
<dbReference type="eggNOG" id="ENOG502SM0C">
    <property type="taxonomic scope" value="Eukaryota"/>
</dbReference>
<evidence type="ECO:0000256" key="3">
    <source>
        <dbReference type="ARBA" id="ARBA00038376"/>
    </source>
</evidence>
<dbReference type="Pfam" id="PF13460">
    <property type="entry name" value="NAD_binding_10"/>
    <property type="match status" value="1"/>
</dbReference>
<dbReference type="VEuPathDB" id="FungiDB:CLCR_07512"/>
<keyword evidence="1" id="KW-0560">Oxidoreductase</keyword>
<dbReference type="GO" id="GO:0004497">
    <property type="term" value="F:monooxygenase activity"/>
    <property type="evidence" value="ECO:0007669"/>
    <property type="project" value="UniProtKB-KW"/>
</dbReference>
<dbReference type="SUPFAM" id="SSF51735">
    <property type="entry name" value="NAD(P)-binding Rossmann-fold domains"/>
    <property type="match status" value="1"/>
</dbReference>
<keyword evidence="6" id="KW-1185">Reference proteome</keyword>